<dbReference type="Gene3D" id="3.80.10.10">
    <property type="entry name" value="Ribonuclease Inhibitor"/>
    <property type="match status" value="1"/>
</dbReference>
<protein>
    <recommendedName>
        <fullName evidence="3">F-box domain-containing protein</fullName>
    </recommendedName>
</protein>
<dbReference type="OrthoDB" id="3217549at2759"/>
<sequence length="414" mass="47100">MAILDGQSTGTGLKRPTDPLEVLPPELVGDIFHLYIIDVHLGRPSKSQRPVFLSYVSTSWRDFVYASPLLWAHVNVTASERRVSNLYALEKRLERSQSASLSMEIMVRYHPDKDALRVLFAERARFRQMTLKVWTTPWCHDIPMEGFTQLRKLTVDTDFRIDGLSAIFSSALRLCCVEWCSPADPEPIILIGHQLLSLNLSVVPVTFTRGFEVLAACPNLRDAVIRFRDDCLNEHILMPLTRERNLLFSKLRSLELCGSGYFVDVLSSVQAPLLSRLEICWHQKNWECGFEALESVLVSSPHLEDLTLCKFLTTEDELLSIIAKNKNLVKLSIIAQRDQVRLITQRTFKLLTRQEDGSYALPLLEELCFEGPFDVPDEVVLPIIDRTSHQTTWRTVRGHVVKHAVSGLSFCIGI</sequence>
<dbReference type="Proteomes" id="UP000053647">
    <property type="component" value="Unassembled WGS sequence"/>
</dbReference>
<keyword evidence="2" id="KW-1185">Reference proteome</keyword>
<dbReference type="AlphaFoldDB" id="A0A0C9SYC2"/>
<evidence type="ECO:0000313" key="1">
    <source>
        <dbReference type="EMBL" id="KIJ08115.1"/>
    </source>
</evidence>
<reference evidence="1 2" key="1">
    <citation type="submission" date="2014-06" db="EMBL/GenBank/DDBJ databases">
        <authorList>
            <consortium name="DOE Joint Genome Institute"/>
            <person name="Kuo A."/>
            <person name="Kohler A."/>
            <person name="Nagy L.G."/>
            <person name="Floudas D."/>
            <person name="Copeland A."/>
            <person name="Barry K.W."/>
            <person name="Cichocki N."/>
            <person name="Veneault-Fourrey C."/>
            <person name="LaButti K."/>
            <person name="Lindquist E.A."/>
            <person name="Lipzen A."/>
            <person name="Lundell T."/>
            <person name="Morin E."/>
            <person name="Murat C."/>
            <person name="Sun H."/>
            <person name="Tunlid A."/>
            <person name="Henrissat B."/>
            <person name="Grigoriev I.V."/>
            <person name="Hibbett D.S."/>
            <person name="Martin F."/>
            <person name="Nordberg H.P."/>
            <person name="Cantor M.N."/>
            <person name="Hua S.X."/>
        </authorList>
    </citation>
    <scope>NUCLEOTIDE SEQUENCE [LARGE SCALE GENOMIC DNA]</scope>
    <source>
        <strain evidence="1 2">ATCC 200175</strain>
    </source>
</reference>
<dbReference type="HOGENOM" id="CLU_049937_0_0_1"/>
<dbReference type="InterPro" id="IPR032675">
    <property type="entry name" value="LRR_dom_sf"/>
</dbReference>
<proteinExistence type="predicted"/>
<gene>
    <name evidence="1" type="ORF">PAXINDRAFT_18725</name>
</gene>
<accession>A0A0C9SYC2</accession>
<reference evidence="2" key="2">
    <citation type="submission" date="2015-01" db="EMBL/GenBank/DDBJ databases">
        <title>Evolutionary Origins and Diversification of the Mycorrhizal Mutualists.</title>
        <authorList>
            <consortium name="DOE Joint Genome Institute"/>
            <consortium name="Mycorrhizal Genomics Consortium"/>
            <person name="Kohler A."/>
            <person name="Kuo A."/>
            <person name="Nagy L.G."/>
            <person name="Floudas D."/>
            <person name="Copeland A."/>
            <person name="Barry K.W."/>
            <person name="Cichocki N."/>
            <person name="Veneault-Fourrey C."/>
            <person name="LaButti K."/>
            <person name="Lindquist E.A."/>
            <person name="Lipzen A."/>
            <person name="Lundell T."/>
            <person name="Morin E."/>
            <person name="Murat C."/>
            <person name="Riley R."/>
            <person name="Ohm R."/>
            <person name="Sun H."/>
            <person name="Tunlid A."/>
            <person name="Henrissat B."/>
            <person name="Grigoriev I.V."/>
            <person name="Hibbett D.S."/>
            <person name="Martin F."/>
        </authorList>
    </citation>
    <scope>NUCLEOTIDE SEQUENCE [LARGE SCALE GENOMIC DNA]</scope>
    <source>
        <strain evidence="2">ATCC 200175</strain>
    </source>
</reference>
<evidence type="ECO:0008006" key="3">
    <source>
        <dbReference type="Google" id="ProtNLM"/>
    </source>
</evidence>
<evidence type="ECO:0000313" key="2">
    <source>
        <dbReference type="Proteomes" id="UP000053647"/>
    </source>
</evidence>
<organism evidence="1 2">
    <name type="scientific">Paxillus involutus ATCC 200175</name>
    <dbReference type="NCBI Taxonomy" id="664439"/>
    <lineage>
        <taxon>Eukaryota</taxon>
        <taxon>Fungi</taxon>
        <taxon>Dikarya</taxon>
        <taxon>Basidiomycota</taxon>
        <taxon>Agaricomycotina</taxon>
        <taxon>Agaricomycetes</taxon>
        <taxon>Agaricomycetidae</taxon>
        <taxon>Boletales</taxon>
        <taxon>Paxilineae</taxon>
        <taxon>Paxillaceae</taxon>
        <taxon>Paxillus</taxon>
    </lineage>
</organism>
<name>A0A0C9SYC2_PAXIN</name>
<dbReference type="EMBL" id="KN819698">
    <property type="protein sequence ID" value="KIJ08115.1"/>
    <property type="molecule type" value="Genomic_DNA"/>
</dbReference>
<dbReference type="SUPFAM" id="SSF52047">
    <property type="entry name" value="RNI-like"/>
    <property type="match status" value="1"/>
</dbReference>